<dbReference type="OrthoDB" id="2106152at2759"/>
<accession>A0A2A9PI71</accession>
<reference evidence="1 2" key="2">
    <citation type="journal article" date="2017" name="Sci. Rep.">
        <title>Ant-infecting Ophiocordyceps genomes reveal a high diversity of potential behavioral manipulation genes and a possible major role for enterotoxins.</title>
        <authorList>
            <person name="de Bekker C."/>
            <person name="Ohm R.A."/>
            <person name="Evans H.C."/>
            <person name="Brachmann A."/>
            <person name="Hughes D.P."/>
        </authorList>
    </citation>
    <scope>NUCLEOTIDE SEQUENCE [LARGE SCALE GENOMIC DNA]</scope>
    <source>
        <strain evidence="1 2">SC16a</strain>
    </source>
</reference>
<evidence type="ECO:0000313" key="1">
    <source>
        <dbReference type="EMBL" id="PFH60583.1"/>
    </source>
</evidence>
<comment type="caution">
    <text evidence="1">The sequence shown here is derived from an EMBL/GenBank/DDBJ whole genome shotgun (WGS) entry which is preliminary data.</text>
</comment>
<protein>
    <recommendedName>
        <fullName evidence="3">Phytanoyl-CoA dioxygenase</fullName>
    </recommendedName>
</protein>
<dbReference type="STRING" id="268505.A0A2A9PI71"/>
<keyword evidence="2" id="KW-1185">Reference proteome</keyword>
<proteinExistence type="predicted"/>
<name>A0A2A9PI71_OPHUN</name>
<dbReference type="Proteomes" id="UP000037136">
    <property type="component" value="Unassembled WGS sequence"/>
</dbReference>
<sequence>MARLSRPAFHAQYNFALWPDESLVVVPGSHRRARTETERRADPLEKFLPGQLTVRLEPGDIVFYDNNILHRGVYDSTRDRVTLHGSVGHVDGSNLRARNVLQHGVGAWVDQLDLSGLKDGDRQRAVAMRERLIRMGGESGDVGFSLQG</sequence>
<reference evidence="1 2" key="1">
    <citation type="journal article" date="2015" name="BMC Genomics">
        <title>Gene expression during zombie ant biting behavior reflects the complexity underlying fungal parasitic behavioral manipulation.</title>
        <authorList>
            <person name="de Bekker C."/>
            <person name="Ohm R.A."/>
            <person name="Loreto R.G."/>
            <person name="Sebastian A."/>
            <person name="Albert I."/>
            <person name="Merrow M."/>
            <person name="Brachmann A."/>
            <person name="Hughes D.P."/>
        </authorList>
    </citation>
    <scope>NUCLEOTIDE SEQUENCE [LARGE SCALE GENOMIC DNA]</scope>
    <source>
        <strain evidence="1 2">SC16a</strain>
    </source>
</reference>
<organism evidence="1 2">
    <name type="scientific">Ophiocordyceps unilateralis</name>
    <name type="common">Zombie-ant fungus</name>
    <name type="synonym">Torrubia unilateralis</name>
    <dbReference type="NCBI Taxonomy" id="268505"/>
    <lineage>
        <taxon>Eukaryota</taxon>
        <taxon>Fungi</taxon>
        <taxon>Dikarya</taxon>
        <taxon>Ascomycota</taxon>
        <taxon>Pezizomycotina</taxon>
        <taxon>Sordariomycetes</taxon>
        <taxon>Hypocreomycetidae</taxon>
        <taxon>Hypocreales</taxon>
        <taxon>Ophiocordycipitaceae</taxon>
        <taxon>Ophiocordyceps</taxon>
    </lineage>
</organism>
<dbReference type="SUPFAM" id="SSF51197">
    <property type="entry name" value="Clavaminate synthase-like"/>
    <property type="match status" value="1"/>
</dbReference>
<gene>
    <name evidence="1" type="ORF">XA68_10684</name>
</gene>
<dbReference type="EMBL" id="LAZP02000119">
    <property type="protein sequence ID" value="PFH60583.1"/>
    <property type="molecule type" value="Genomic_DNA"/>
</dbReference>
<dbReference type="AlphaFoldDB" id="A0A2A9PI71"/>
<dbReference type="Gene3D" id="2.60.120.620">
    <property type="entry name" value="q2cbj1_9rhob like domain"/>
    <property type="match status" value="1"/>
</dbReference>
<evidence type="ECO:0000313" key="2">
    <source>
        <dbReference type="Proteomes" id="UP000037136"/>
    </source>
</evidence>
<evidence type="ECO:0008006" key="3">
    <source>
        <dbReference type="Google" id="ProtNLM"/>
    </source>
</evidence>
<dbReference type="PANTHER" id="PTHR40470">
    <property type="entry name" value="PHYTANOYL-COA DIOXYGENASE FAMILY PROTEIN (AFU_ORTHOLOGUE AFUA_2G15850)"/>
    <property type="match status" value="1"/>
</dbReference>
<dbReference type="PANTHER" id="PTHR40470:SF1">
    <property type="entry name" value="PHYTANOYL-COA DIOXYGENASE FAMILY PROTEIN (AFU_ORTHOLOGUE AFUA_2G15850)"/>
    <property type="match status" value="1"/>
</dbReference>